<feature type="region of interest" description="Disordered" evidence="1">
    <location>
        <begin position="59"/>
        <end position="104"/>
    </location>
</feature>
<organism evidence="2 3">
    <name type="scientific">Paraphaeosphaeria minitans</name>
    <dbReference type="NCBI Taxonomy" id="565426"/>
    <lineage>
        <taxon>Eukaryota</taxon>
        <taxon>Fungi</taxon>
        <taxon>Dikarya</taxon>
        <taxon>Ascomycota</taxon>
        <taxon>Pezizomycotina</taxon>
        <taxon>Dothideomycetes</taxon>
        <taxon>Pleosporomycetidae</taxon>
        <taxon>Pleosporales</taxon>
        <taxon>Massarineae</taxon>
        <taxon>Didymosphaeriaceae</taxon>
        <taxon>Paraphaeosphaeria</taxon>
    </lineage>
</organism>
<keyword evidence="3" id="KW-1185">Reference proteome</keyword>
<feature type="compositionally biased region" description="Basic residues" evidence="1">
    <location>
        <begin position="61"/>
        <end position="74"/>
    </location>
</feature>
<dbReference type="EMBL" id="WJXW01000018">
    <property type="protein sequence ID" value="KAF9728810.1"/>
    <property type="molecule type" value="Genomic_DNA"/>
</dbReference>
<evidence type="ECO:0000313" key="3">
    <source>
        <dbReference type="Proteomes" id="UP000756921"/>
    </source>
</evidence>
<name>A0A9P6G6L0_9PLEO</name>
<dbReference type="OrthoDB" id="3799784at2759"/>
<proteinExistence type="predicted"/>
<evidence type="ECO:0000256" key="1">
    <source>
        <dbReference type="SAM" id="MobiDB-lite"/>
    </source>
</evidence>
<evidence type="ECO:0000313" key="2">
    <source>
        <dbReference type="EMBL" id="KAF9728810.1"/>
    </source>
</evidence>
<sequence>MMAVTQQVEATRADADADVLSTPPAPTPQIYQDALLSSSEPHYDEPLYTEINIPLPSLSKPKAHPHLAGKRAKSHSISSFRPFHRRASSSESPRKSGEEWPRIKKEIKSREVAAAMNLAGRHPRSGTIDALAVVPAVLVLSAELFTPGIAKSKSGRWEEGMI</sequence>
<accession>A0A9P6G6L0</accession>
<comment type="caution">
    <text evidence="2">The sequence shown here is derived from an EMBL/GenBank/DDBJ whole genome shotgun (WGS) entry which is preliminary data.</text>
</comment>
<dbReference type="Proteomes" id="UP000756921">
    <property type="component" value="Unassembled WGS sequence"/>
</dbReference>
<reference evidence="2" key="1">
    <citation type="journal article" date="2020" name="Mol. Plant Microbe Interact.">
        <title>Genome Sequence of the Biocontrol Agent Coniothyrium minitans strain Conio (IMI 134523).</title>
        <authorList>
            <person name="Patel D."/>
            <person name="Shittu T.A."/>
            <person name="Baroncelli R."/>
            <person name="Muthumeenakshi S."/>
            <person name="Osborne T.H."/>
            <person name="Janganan T.K."/>
            <person name="Sreenivasaprasad S."/>
        </authorList>
    </citation>
    <scope>NUCLEOTIDE SEQUENCE</scope>
    <source>
        <strain evidence="2">Conio</strain>
    </source>
</reference>
<feature type="compositionally biased region" description="Basic and acidic residues" evidence="1">
    <location>
        <begin position="92"/>
        <end position="104"/>
    </location>
</feature>
<gene>
    <name evidence="2" type="ORF">PMIN01_13190</name>
</gene>
<protein>
    <submittedName>
        <fullName evidence="2">Uncharacterized protein</fullName>
    </submittedName>
</protein>
<feature type="region of interest" description="Disordered" evidence="1">
    <location>
        <begin position="1"/>
        <end position="30"/>
    </location>
</feature>
<dbReference type="AlphaFoldDB" id="A0A9P6G6L0"/>